<feature type="compositionally biased region" description="Low complexity" evidence="18">
    <location>
        <begin position="209"/>
        <end position="224"/>
    </location>
</feature>
<dbReference type="SUPFAM" id="SSF56112">
    <property type="entry name" value="Protein kinase-like (PK-like)"/>
    <property type="match status" value="1"/>
</dbReference>
<dbReference type="EC" id="2.3.2.27" evidence="5"/>
<evidence type="ECO:0000256" key="18">
    <source>
        <dbReference type="SAM" id="MobiDB-lite"/>
    </source>
</evidence>
<evidence type="ECO:0000256" key="8">
    <source>
        <dbReference type="ARBA" id="ARBA00022723"/>
    </source>
</evidence>
<organism evidence="23">
    <name type="scientific">Hydatigena taeniaeformis</name>
    <name type="common">Feline tapeworm</name>
    <name type="synonym">Taenia taeniaeformis</name>
    <dbReference type="NCBI Taxonomy" id="6205"/>
    <lineage>
        <taxon>Eukaryota</taxon>
        <taxon>Metazoa</taxon>
        <taxon>Spiralia</taxon>
        <taxon>Lophotrochozoa</taxon>
        <taxon>Platyhelminthes</taxon>
        <taxon>Cestoda</taxon>
        <taxon>Eucestoda</taxon>
        <taxon>Cyclophyllidea</taxon>
        <taxon>Taeniidae</taxon>
        <taxon>Hydatigera</taxon>
    </lineage>
</organism>
<proteinExistence type="inferred from homology"/>
<dbReference type="Gene3D" id="3.30.40.10">
    <property type="entry name" value="Zinc/RING finger domain, C3HC4 (zinc finger)"/>
    <property type="match status" value="1"/>
</dbReference>
<dbReference type="GO" id="GO:0016567">
    <property type="term" value="P:protein ubiquitination"/>
    <property type="evidence" value="ECO:0007669"/>
    <property type="project" value="UniProtKB-UniPathway"/>
</dbReference>
<accession>A0A158REB6</accession>
<dbReference type="WBParaSite" id="TTAC_0000703401-mRNA-1">
    <property type="protein sequence ID" value="TTAC_0000703401-mRNA-1"/>
    <property type="gene ID" value="TTAC_0000703401"/>
</dbReference>
<feature type="coiled-coil region" evidence="17">
    <location>
        <begin position="434"/>
        <end position="510"/>
    </location>
</feature>
<keyword evidence="11" id="KW-0862">Zinc</keyword>
<feature type="domain" description="Protein kinase" evidence="19">
    <location>
        <begin position="1"/>
        <end position="113"/>
    </location>
</feature>
<evidence type="ECO:0000313" key="22">
    <source>
        <dbReference type="Proteomes" id="UP000274429"/>
    </source>
</evidence>
<dbReference type="InterPro" id="IPR000719">
    <property type="entry name" value="Prot_kinase_dom"/>
</dbReference>
<dbReference type="GO" id="GO:0061630">
    <property type="term" value="F:ubiquitin protein ligase activity"/>
    <property type="evidence" value="ECO:0007669"/>
    <property type="project" value="UniProtKB-EC"/>
</dbReference>
<evidence type="ECO:0000256" key="4">
    <source>
        <dbReference type="ARBA" id="ARBA00005555"/>
    </source>
</evidence>
<feature type="coiled-coil region" evidence="17">
    <location>
        <begin position="567"/>
        <end position="601"/>
    </location>
</feature>
<gene>
    <name evidence="21" type="ORF">TTAC_LOCUS7019</name>
</gene>
<keyword evidence="14" id="KW-0539">Nucleus</keyword>
<comment type="pathway">
    <text evidence="3">Protein modification; protein ubiquitination.</text>
</comment>
<evidence type="ECO:0000256" key="6">
    <source>
        <dbReference type="ARBA" id="ARBA00019976"/>
    </source>
</evidence>
<feature type="compositionally biased region" description="Polar residues" evidence="18">
    <location>
        <begin position="996"/>
        <end position="1025"/>
    </location>
</feature>
<dbReference type="EMBL" id="UYWX01020339">
    <property type="protein sequence ID" value="VDM31323.1"/>
    <property type="molecule type" value="Genomic_DNA"/>
</dbReference>
<dbReference type="GO" id="GO:0008270">
    <property type="term" value="F:zinc ion binding"/>
    <property type="evidence" value="ECO:0007669"/>
    <property type="project" value="UniProtKB-KW"/>
</dbReference>
<keyword evidence="9 16" id="KW-0863">Zinc-finger</keyword>
<dbReference type="SMART" id="SM00184">
    <property type="entry name" value="RING"/>
    <property type="match status" value="1"/>
</dbReference>
<dbReference type="Gene3D" id="1.20.5.340">
    <property type="match status" value="1"/>
</dbReference>
<keyword evidence="12" id="KW-0156">Chromatin regulator</keyword>
<dbReference type="InterPro" id="IPR013956">
    <property type="entry name" value="E3_ubiquit_lig_Bre1"/>
</dbReference>
<evidence type="ECO:0000313" key="21">
    <source>
        <dbReference type="EMBL" id="VDM31323.1"/>
    </source>
</evidence>
<dbReference type="InterPro" id="IPR058643">
    <property type="entry name" value="BRE1-like_CC"/>
</dbReference>
<dbReference type="InterPro" id="IPR017907">
    <property type="entry name" value="Znf_RING_CS"/>
</dbReference>
<dbReference type="GO" id="GO:0006325">
    <property type="term" value="P:chromatin organization"/>
    <property type="evidence" value="ECO:0007669"/>
    <property type="project" value="UniProtKB-KW"/>
</dbReference>
<name>A0A158REB6_HYDTA</name>
<feature type="region of interest" description="Disordered" evidence="18">
    <location>
        <begin position="963"/>
        <end position="1064"/>
    </location>
</feature>
<dbReference type="FunFam" id="3.30.40.10:FF:000040">
    <property type="entry name" value="E3 ubiquitin protein ligase"/>
    <property type="match status" value="1"/>
</dbReference>
<evidence type="ECO:0000256" key="3">
    <source>
        <dbReference type="ARBA" id="ARBA00004906"/>
    </source>
</evidence>
<dbReference type="InterPro" id="IPR058642">
    <property type="entry name" value="BRE1A/B-like_dom"/>
</dbReference>
<feature type="compositionally biased region" description="Pro residues" evidence="18">
    <location>
        <begin position="1040"/>
        <end position="1059"/>
    </location>
</feature>
<dbReference type="UniPathway" id="UPA00143"/>
<evidence type="ECO:0000256" key="16">
    <source>
        <dbReference type="PROSITE-ProRule" id="PRU00175"/>
    </source>
</evidence>
<comment type="subcellular location">
    <subcellularLocation>
        <location evidence="2">Nucleus</location>
    </subcellularLocation>
</comment>
<dbReference type="Proteomes" id="UP000274429">
    <property type="component" value="Unassembled WGS sequence"/>
</dbReference>
<evidence type="ECO:0000256" key="9">
    <source>
        <dbReference type="ARBA" id="ARBA00022771"/>
    </source>
</evidence>
<feature type="coiled-coil region" evidence="17">
    <location>
        <begin position="1157"/>
        <end position="1219"/>
    </location>
</feature>
<reference evidence="21 22" key="2">
    <citation type="submission" date="2018-11" db="EMBL/GenBank/DDBJ databases">
        <authorList>
            <consortium name="Pathogen Informatics"/>
        </authorList>
    </citation>
    <scope>NUCLEOTIDE SEQUENCE [LARGE SCALE GENOMIC DNA]</scope>
</reference>
<evidence type="ECO:0000256" key="12">
    <source>
        <dbReference type="ARBA" id="ARBA00022853"/>
    </source>
</evidence>
<feature type="compositionally biased region" description="Low complexity" evidence="18">
    <location>
        <begin position="799"/>
        <end position="808"/>
    </location>
</feature>
<dbReference type="PROSITE" id="PS50089">
    <property type="entry name" value="ZF_RING_2"/>
    <property type="match status" value="1"/>
</dbReference>
<dbReference type="GO" id="GO:0004672">
    <property type="term" value="F:protein kinase activity"/>
    <property type="evidence" value="ECO:0007669"/>
    <property type="project" value="InterPro"/>
</dbReference>
<dbReference type="GO" id="GO:0033503">
    <property type="term" value="C:HULC complex"/>
    <property type="evidence" value="ECO:0007669"/>
    <property type="project" value="TreeGrafter"/>
</dbReference>
<evidence type="ECO:0000256" key="5">
    <source>
        <dbReference type="ARBA" id="ARBA00012483"/>
    </source>
</evidence>
<feature type="compositionally biased region" description="Basic and acidic residues" evidence="18">
    <location>
        <begin position="856"/>
        <end position="872"/>
    </location>
</feature>
<dbReference type="InterPro" id="IPR001841">
    <property type="entry name" value="Znf_RING"/>
</dbReference>
<feature type="compositionally biased region" description="Low complexity" evidence="18">
    <location>
        <begin position="840"/>
        <end position="852"/>
    </location>
</feature>
<dbReference type="PROSITE" id="PS50011">
    <property type="entry name" value="PROTEIN_KINASE_DOM"/>
    <property type="match status" value="1"/>
</dbReference>
<feature type="coiled-coil region" evidence="17">
    <location>
        <begin position="908"/>
        <end position="949"/>
    </location>
</feature>
<reference evidence="23" key="1">
    <citation type="submission" date="2016-04" db="UniProtKB">
        <authorList>
            <consortium name="WormBaseParasite"/>
        </authorList>
    </citation>
    <scope>IDENTIFICATION</scope>
</reference>
<evidence type="ECO:0000256" key="2">
    <source>
        <dbReference type="ARBA" id="ARBA00004123"/>
    </source>
</evidence>
<dbReference type="Pfam" id="PF00069">
    <property type="entry name" value="Pkinase"/>
    <property type="match status" value="1"/>
</dbReference>
<keyword evidence="8" id="KW-0479">Metal-binding</keyword>
<evidence type="ECO:0000256" key="15">
    <source>
        <dbReference type="ARBA" id="ARBA00031666"/>
    </source>
</evidence>
<dbReference type="InterPro" id="IPR018957">
    <property type="entry name" value="Znf_C3HC4_RING-type"/>
</dbReference>
<keyword evidence="7" id="KW-0808">Transferase</keyword>
<dbReference type="SUPFAM" id="SSF57850">
    <property type="entry name" value="RING/U-box"/>
    <property type="match status" value="1"/>
</dbReference>
<comment type="similarity">
    <text evidence="4">Belongs to the BRE1 family.</text>
</comment>
<evidence type="ECO:0000256" key="17">
    <source>
        <dbReference type="SAM" id="Coils"/>
    </source>
</evidence>
<comment type="catalytic activity">
    <reaction evidence="1">
        <text>S-ubiquitinyl-[E2 ubiquitin-conjugating enzyme]-L-cysteine + [acceptor protein]-L-lysine = [E2 ubiquitin-conjugating enzyme]-L-cysteine + N(6)-ubiquitinyl-[acceptor protein]-L-lysine.</text>
        <dbReference type="EC" id="2.3.2.27"/>
    </reaction>
</comment>
<evidence type="ECO:0000256" key="7">
    <source>
        <dbReference type="ARBA" id="ARBA00022679"/>
    </source>
</evidence>
<dbReference type="Pfam" id="PF26052">
    <property type="entry name" value="BRE1B"/>
    <property type="match status" value="1"/>
</dbReference>
<evidence type="ECO:0000256" key="11">
    <source>
        <dbReference type="ARBA" id="ARBA00022833"/>
    </source>
</evidence>
<dbReference type="Pfam" id="PF00097">
    <property type="entry name" value="zf-C3HC4"/>
    <property type="match status" value="1"/>
</dbReference>
<dbReference type="Gene3D" id="1.10.510.10">
    <property type="entry name" value="Transferase(Phosphotransferase) domain 1"/>
    <property type="match status" value="1"/>
</dbReference>
<evidence type="ECO:0000259" key="20">
    <source>
        <dbReference type="PROSITE" id="PS50089"/>
    </source>
</evidence>
<evidence type="ECO:0000256" key="13">
    <source>
        <dbReference type="ARBA" id="ARBA00023054"/>
    </source>
</evidence>
<evidence type="ECO:0000313" key="23">
    <source>
        <dbReference type="WBParaSite" id="TTAC_0000703401-mRNA-1"/>
    </source>
</evidence>
<dbReference type="OrthoDB" id="10266039at2759"/>
<evidence type="ECO:0000256" key="10">
    <source>
        <dbReference type="ARBA" id="ARBA00022786"/>
    </source>
</evidence>
<sequence>MSRASAVTLGLRIRSHIICRAPEILLRQGHGKSVDWWSLGTLMYDMLSGGPPFSGDDRKKTMEAVLRGRFTLAPYLTSEAKDLLKRFSPLVTALDENVSFTLELKQNFDYNFLSRASPACAGNSMIPVPTIHGIPAPNFCGSMNQGGSGGPGQPFVFAEDFEDMELGSGQGDLVAPHSVFPSQLIPSDPTRFSRNPRYWLQMSKRSHSDQQSSSGSGESIPGASAPKRPFLSGSELVLFSRVRSLEELDKRTLQLQNKKLYEALTEKRSAIGDLRQRIEQLENRQAKDDALLCVVNRYWNQLDEDCLLLLQRCEVDVDEKVSNSAESFLKQLASWEKEEVPEKLQQRVHFSKRIIARLLTSFERLFVHQSRLRSLLVDELQSDRIMKAAAATTASSKTSSRSEGPIEEENLEKSCLGITAAADDGIKTDSGSTLSSLEKVIAALKEEIATLSSENDRLQCLCTSMHANHRQQSLHVRELQDQCQANSDAADEWKAKYEDLEYKLQQSTAQLAILDHRLYDAQQSKKILEEELAAFKGTSGSPGEGTEETSGVQGVTKSKYNDMLCELEEQRELASNRLTELERLQRQHEEKVAECAKLSMQVDNVFSGLTEFLTNCGDFAQVNDPPEQLIHDSPSYKSLKVQFNILYNEVKALRSQLEDSRNMIQTIRNAHLKQIEEMEANETAILNQMRGEMLAQEELYSKLRREFEMIEADFKQTVAHNEQAGPINSEMRSLITTLQLQNKQLKNEVVRYRRKSKEAAHDCQMATNELKSTEEELSRARASLAEATAAVIQLTDELASSSPTPSTAIPLEPPQPSDAPSKKRDRENDAERKGADEGVASSRSSSTESAASHNEGSLKDRKGLSSSHSPEEIIRDLRNQLKISQEAEKEMSVLLSMYKVIPKDQRDKAALLQVEAKLRAELSEARSELASLQSVNADLQTRCAQLQREYRIAASSTYPLKREFEEQADLPEKKVATESSSTAHSEEPSPREGCGITSSGTVGPAATNSSHQASPLSTSISTNAVSPECGDKSASVMSTLPPPPPPPPPTPHPLMPPVPRKTSNLDEDKKAWQVAELQQELQHTQRRCHTLEQRVSTLQQHLVTAKQQEDVMLKEMEASQAFEDVQEQNSRLLKSLREKDDANLNQMTEWMKTSQLARLLKEEKKLLDEQVRLMQAKIEALTRAIQKQEDKEHLLLTNLETLEKEAASRQQSQEAYKRKSVECQQREEDLRVTVQKYLAQLNEAQTSVQEKASAYEQVSFRHQRLQEEYTTLKRKYERLRKIEQSHNADEVLLAEIQDYKEQLACPTCKTHKKDAILTKCFHVFCLNCLKTRYETRNRKCPKCNATFGANDYHRIYLT</sequence>
<feature type="coiled-coil region" evidence="17">
    <location>
        <begin position="1074"/>
        <end position="1108"/>
    </location>
</feature>
<dbReference type="InterPro" id="IPR011009">
    <property type="entry name" value="Kinase-like_dom_sf"/>
</dbReference>
<evidence type="ECO:0000259" key="19">
    <source>
        <dbReference type="PROSITE" id="PS50011"/>
    </source>
</evidence>
<keyword evidence="22" id="KW-1185">Reference proteome</keyword>
<feature type="coiled-coil region" evidence="17">
    <location>
        <begin position="650"/>
        <end position="797"/>
    </location>
</feature>
<feature type="compositionally biased region" description="Basic and acidic residues" evidence="18">
    <location>
        <begin position="963"/>
        <end position="976"/>
    </location>
</feature>
<dbReference type="Pfam" id="PF26095">
    <property type="entry name" value="CC_Bre1"/>
    <property type="match status" value="1"/>
</dbReference>
<dbReference type="InterPro" id="IPR013083">
    <property type="entry name" value="Znf_RING/FYVE/PHD"/>
</dbReference>
<dbReference type="PANTHER" id="PTHR23163">
    <property type="entry name" value="RING FINGER PROTEIN-RELATED"/>
    <property type="match status" value="1"/>
</dbReference>
<dbReference type="GO" id="GO:0005524">
    <property type="term" value="F:ATP binding"/>
    <property type="evidence" value="ECO:0007669"/>
    <property type="project" value="InterPro"/>
</dbReference>
<evidence type="ECO:0000256" key="14">
    <source>
        <dbReference type="ARBA" id="ARBA00023242"/>
    </source>
</evidence>
<feature type="coiled-coil region" evidence="17">
    <location>
        <begin position="1255"/>
        <end position="1282"/>
    </location>
</feature>
<feature type="region of interest" description="Disordered" evidence="18">
    <location>
        <begin position="202"/>
        <end position="227"/>
    </location>
</feature>
<dbReference type="STRING" id="6205.A0A158REB6"/>
<protein>
    <recommendedName>
        <fullName evidence="6">E3 ubiquitin-protein ligase BRE1</fullName>
        <ecNumber evidence="5">2.3.2.27</ecNumber>
    </recommendedName>
    <alternativeName>
        <fullName evidence="15">RING-type E3 ubiquitin transferase BRE1</fullName>
    </alternativeName>
</protein>
<keyword evidence="13 17" id="KW-0175">Coiled coil</keyword>
<feature type="compositionally biased region" description="Basic and acidic residues" evidence="18">
    <location>
        <begin position="820"/>
        <end position="836"/>
    </location>
</feature>
<evidence type="ECO:0000256" key="1">
    <source>
        <dbReference type="ARBA" id="ARBA00000900"/>
    </source>
</evidence>
<dbReference type="GO" id="GO:0005634">
    <property type="term" value="C:nucleus"/>
    <property type="evidence" value="ECO:0007669"/>
    <property type="project" value="UniProtKB-SubCell"/>
</dbReference>
<feature type="domain" description="RING-type" evidence="20">
    <location>
        <begin position="1305"/>
        <end position="1344"/>
    </location>
</feature>
<feature type="region of interest" description="Disordered" evidence="18">
    <location>
        <begin position="798"/>
        <end position="872"/>
    </location>
</feature>
<keyword evidence="10" id="KW-0833">Ubl conjugation pathway</keyword>
<dbReference type="PANTHER" id="PTHR23163:SF0">
    <property type="entry name" value="E3 UBIQUITIN-PROTEIN LIGASE BRE1"/>
    <property type="match status" value="1"/>
</dbReference>
<dbReference type="PROSITE" id="PS00518">
    <property type="entry name" value="ZF_RING_1"/>
    <property type="match status" value="1"/>
</dbReference>